<proteinExistence type="predicted"/>
<dbReference type="InterPro" id="IPR032518">
    <property type="entry name" value="HepII_N"/>
</dbReference>
<evidence type="ECO:0000313" key="2">
    <source>
        <dbReference type="EMBL" id="HGK27698.1"/>
    </source>
</evidence>
<accession>A0A7C4GFS5</accession>
<comment type="caution">
    <text evidence="2">The sequence shown here is derived from an EMBL/GenBank/DDBJ whole genome shotgun (WGS) entry which is preliminary data.</text>
</comment>
<dbReference type="Pfam" id="PF16332">
    <property type="entry name" value="DUF4962"/>
    <property type="match status" value="1"/>
</dbReference>
<gene>
    <name evidence="2" type="ORF">ENS41_01945</name>
</gene>
<reference evidence="2" key="1">
    <citation type="journal article" date="2020" name="mSystems">
        <title>Genome- and Community-Level Interaction Insights into Carbon Utilization and Element Cycling Functions of Hydrothermarchaeota in Hydrothermal Sediment.</title>
        <authorList>
            <person name="Zhou Z."/>
            <person name="Liu Y."/>
            <person name="Xu W."/>
            <person name="Pan J."/>
            <person name="Luo Z.H."/>
            <person name="Li M."/>
        </authorList>
    </citation>
    <scope>NUCLEOTIDE SEQUENCE [LARGE SCALE GENOMIC DNA]</scope>
    <source>
        <strain evidence="2">SpSt-488</strain>
    </source>
</reference>
<evidence type="ECO:0000259" key="1">
    <source>
        <dbReference type="Pfam" id="PF16332"/>
    </source>
</evidence>
<dbReference type="AlphaFoldDB" id="A0A7C4GFS5"/>
<organism evidence="2">
    <name type="scientific">candidate division WOR-3 bacterium</name>
    <dbReference type="NCBI Taxonomy" id="2052148"/>
    <lineage>
        <taxon>Bacteria</taxon>
        <taxon>Bacteria division WOR-3</taxon>
    </lineage>
</organism>
<feature type="domain" description="Heparinase II N-terminal" evidence="1">
    <location>
        <begin position="177"/>
        <end position="266"/>
    </location>
</feature>
<dbReference type="Gene3D" id="2.60.40.10">
    <property type="entry name" value="Immunoglobulins"/>
    <property type="match status" value="1"/>
</dbReference>
<protein>
    <submittedName>
        <fullName evidence="2">DUF4962 domain-containing protein</fullName>
    </submittedName>
</protein>
<dbReference type="InterPro" id="IPR013783">
    <property type="entry name" value="Ig-like_fold"/>
</dbReference>
<dbReference type="EMBL" id="DSUT01000036">
    <property type="protein sequence ID" value="HGK27698.1"/>
    <property type="molecule type" value="Genomic_DNA"/>
</dbReference>
<dbReference type="Gene3D" id="2.60.40.4070">
    <property type="match status" value="1"/>
</dbReference>
<sequence>MLLLAALTAAAFGNWEELEPVPYGAEAGAGIVFGADSIWGVFPVRAEDMTGFAVFSSASEQWRQPPNSTLEYLENTALSFQSQENGTVFLIGNKPGESPELLGYDLARRSWRHESDVRPPFLLGPGASMTYVPNRDYRPLCAVPGWLYCLPGDPDSPRQFWRYSIPTSLGPQAVEGIHPGEGAVIADMTPLFIWPSAPGQPGVEEEYRLMVATETAFVSPLLNVQTSESLYQPDELLPNGTIYWRTAYRNAKQQWVWGDVHSFTLQGGWIRLSDIPTPIGAGAALAYEDDYFDMFVDGRHCLIALVGGDRYQAWRYMRAYDIWVGLMPTEVEQKPGSALATHVGIFGQGHGKKPKAVFGSNLNAWCYNLFHGWRVWEDAHRLPELPGPGASLAYSLDNYVYLVVGENEEGNPRDGFWRHYAPSDDEGERLSSQGSPAGSTTGIARVMCSADRVGLEYHLAAAGRVRVSVHDALGRRKASLFSGIQPAGIHQVSWDLRGGGTKVVPGTYFVLLDVGQQQTRFKVVVR</sequence>
<name>A0A7C4GFS5_UNCW3</name>